<dbReference type="OrthoDB" id="1262810at2759"/>
<reference evidence="2" key="1">
    <citation type="submission" date="2021-02" db="EMBL/GenBank/DDBJ databases">
        <authorList>
            <person name="Nowell W R."/>
        </authorList>
    </citation>
    <scope>NUCLEOTIDE SEQUENCE</scope>
</reference>
<dbReference type="Proteomes" id="UP000681722">
    <property type="component" value="Unassembled WGS sequence"/>
</dbReference>
<evidence type="ECO:0000313" key="5">
    <source>
        <dbReference type="Proteomes" id="UP000663829"/>
    </source>
</evidence>
<dbReference type="Proteomes" id="UP000677228">
    <property type="component" value="Unassembled WGS sequence"/>
</dbReference>
<dbReference type="SUPFAM" id="SSF55874">
    <property type="entry name" value="ATPase domain of HSP90 chaperone/DNA topoisomerase II/histidine kinase"/>
    <property type="match status" value="1"/>
</dbReference>
<dbReference type="Gene3D" id="3.30.565.10">
    <property type="entry name" value="Histidine kinase-like ATPase, C-terminal domain"/>
    <property type="match status" value="1"/>
</dbReference>
<dbReference type="EMBL" id="CAJNOK010015359">
    <property type="protein sequence ID" value="CAF1223831.1"/>
    <property type="molecule type" value="Genomic_DNA"/>
</dbReference>
<dbReference type="PANTHER" id="PTHR32387">
    <property type="entry name" value="WU:FJ29H11"/>
    <property type="match status" value="1"/>
</dbReference>
<proteinExistence type="predicted"/>
<protein>
    <submittedName>
        <fullName evidence="2">Uncharacterized protein</fullName>
    </submittedName>
</protein>
<dbReference type="Proteomes" id="UP000682733">
    <property type="component" value="Unassembled WGS sequence"/>
</dbReference>
<comment type="caution">
    <text evidence="2">The sequence shown here is derived from an EMBL/GenBank/DDBJ whole genome shotgun (WGS) entry which is preliminary data.</text>
</comment>
<evidence type="ECO:0000313" key="1">
    <source>
        <dbReference type="EMBL" id="CAF1223831.1"/>
    </source>
</evidence>
<name>A0A815FA56_9BILA</name>
<sequence>MILILYLIYNLYAKHATNQAESLKSLSNDLYTDSFRFISELLQNADDASLPNVLNNRSKVTIATINNYLIIALNDIPFRNKDLRTVSSINNGTKIKDQLKIDYKGLDFKAVFGKSSYVLIYTAGENFRFDSSYFDSSSNFP</sequence>
<dbReference type="InterPro" id="IPR036890">
    <property type="entry name" value="HATPase_C_sf"/>
</dbReference>
<dbReference type="InterPro" id="IPR052957">
    <property type="entry name" value="Auxin_embryo_med"/>
</dbReference>
<keyword evidence="5" id="KW-1185">Reference proteome</keyword>
<accession>A0A815FA56</accession>
<dbReference type="EMBL" id="CAJOBA010036905">
    <property type="protein sequence ID" value="CAF4032147.1"/>
    <property type="molecule type" value="Genomic_DNA"/>
</dbReference>
<evidence type="ECO:0000313" key="3">
    <source>
        <dbReference type="EMBL" id="CAF4032147.1"/>
    </source>
</evidence>
<dbReference type="EMBL" id="CAJOBC010048643">
    <property type="protein sequence ID" value="CAF4170048.1"/>
    <property type="molecule type" value="Genomic_DNA"/>
</dbReference>
<dbReference type="PANTHER" id="PTHR32387:SF0">
    <property type="entry name" value="PROTEIN NO VEIN"/>
    <property type="match status" value="1"/>
</dbReference>
<dbReference type="EMBL" id="CAJNOQ010013494">
    <property type="protein sequence ID" value="CAF1322726.1"/>
    <property type="molecule type" value="Genomic_DNA"/>
</dbReference>
<evidence type="ECO:0000313" key="2">
    <source>
        <dbReference type="EMBL" id="CAF1322726.1"/>
    </source>
</evidence>
<organism evidence="2 5">
    <name type="scientific">Didymodactylos carnosus</name>
    <dbReference type="NCBI Taxonomy" id="1234261"/>
    <lineage>
        <taxon>Eukaryota</taxon>
        <taxon>Metazoa</taxon>
        <taxon>Spiralia</taxon>
        <taxon>Gnathifera</taxon>
        <taxon>Rotifera</taxon>
        <taxon>Eurotatoria</taxon>
        <taxon>Bdelloidea</taxon>
        <taxon>Philodinida</taxon>
        <taxon>Philodinidae</taxon>
        <taxon>Didymodactylos</taxon>
    </lineage>
</organism>
<dbReference type="AlphaFoldDB" id="A0A815FA56"/>
<gene>
    <name evidence="2" type="ORF">GPM918_LOCUS29555</name>
    <name evidence="1" type="ORF">OVA965_LOCUS25048</name>
    <name evidence="4" type="ORF">SRO942_LOCUS30139</name>
    <name evidence="3" type="ORF">TMI583_LOCUS25777</name>
</gene>
<evidence type="ECO:0000313" key="4">
    <source>
        <dbReference type="EMBL" id="CAF4170048.1"/>
    </source>
</evidence>
<dbReference type="Proteomes" id="UP000663829">
    <property type="component" value="Unassembled WGS sequence"/>
</dbReference>